<reference evidence="1" key="1">
    <citation type="submission" date="2021-06" db="EMBL/GenBank/DDBJ databases">
        <title>Updating the genus Pseudomonas: Description of 43 new species and partition of the Pseudomonas putida group.</title>
        <authorList>
            <person name="Girard L."/>
            <person name="Lood C."/>
            <person name="Vandamme P."/>
            <person name="Rokni-Zadeh H."/>
            <person name="Van Noort V."/>
            <person name="Hofte M."/>
            <person name="Lavigne R."/>
            <person name="De Mot R."/>
        </authorList>
    </citation>
    <scope>NUCLEOTIDE SEQUENCE</scope>
    <source>
        <strain evidence="1">SWRI74</strain>
    </source>
</reference>
<dbReference type="Proteomes" id="UP001049200">
    <property type="component" value="Unassembled WGS sequence"/>
</dbReference>
<dbReference type="EMBL" id="JAHSTU010000005">
    <property type="protein sequence ID" value="MBV4522198.1"/>
    <property type="molecule type" value="Genomic_DNA"/>
</dbReference>
<proteinExistence type="predicted"/>
<dbReference type="RefSeq" id="WP_217872436.1">
    <property type="nucleotide sequence ID" value="NZ_JAHSTU010000005.1"/>
</dbReference>
<organism evidence="1 2">
    <name type="scientific">Pseudomonas azerbaijanoccidentalis</name>
    <dbReference type="NCBI Taxonomy" id="2842347"/>
    <lineage>
        <taxon>Bacteria</taxon>
        <taxon>Pseudomonadati</taxon>
        <taxon>Pseudomonadota</taxon>
        <taxon>Gammaproteobacteria</taxon>
        <taxon>Pseudomonadales</taxon>
        <taxon>Pseudomonadaceae</taxon>
        <taxon>Pseudomonas</taxon>
    </lineage>
</organism>
<evidence type="ECO:0000313" key="1">
    <source>
        <dbReference type="EMBL" id="MBV4522198.1"/>
    </source>
</evidence>
<sequence length="242" mass="27743">MAATVYALVRFFKTESHREDFLRGDLYMQRLKYFKQYEESDKCNIGDRHEGLSGWLQPDDIVKLTIENNETGEIIHLDGLAGPLRFGYNHHAEYHVYCMSAMYAYDDSDVDNLDALRSEVMLDVSKGDLGDYCSVVFGMNQFFSRLNETLNGLEGVRVGHGIVEYYDPDSFSGTFNGDEAVFRKSNYFSHQKEFRIFAWDGTEGENPRRLNIGDLSDIVFNCHKTELNTLVSLDYSAPSEKP</sequence>
<gene>
    <name evidence="1" type="ORF">KVG88_19235</name>
</gene>
<name>A0ABS6QTF0_9PSED</name>
<keyword evidence="2" id="KW-1185">Reference proteome</keyword>
<comment type="caution">
    <text evidence="1">The sequence shown here is derived from an EMBL/GenBank/DDBJ whole genome shotgun (WGS) entry which is preliminary data.</text>
</comment>
<accession>A0ABS6QTF0</accession>
<evidence type="ECO:0000313" key="2">
    <source>
        <dbReference type="Proteomes" id="UP001049200"/>
    </source>
</evidence>
<protein>
    <submittedName>
        <fullName evidence="1">Uncharacterized protein</fullName>
    </submittedName>
</protein>